<dbReference type="InterPro" id="IPR005543">
    <property type="entry name" value="PASTA_dom"/>
</dbReference>
<name>A0ABW0CIK8_STRCD</name>
<evidence type="ECO:0000259" key="2">
    <source>
        <dbReference type="PROSITE" id="PS51178"/>
    </source>
</evidence>
<protein>
    <submittedName>
        <fullName evidence="3">DUF6777 domain-containing protein</fullName>
    </submittedName>
</protein>
<feature type="region of interest" description="Disordered" evidence="1">
    <location>
        <begin position="215"/>
        <end position="240"/>
    </location>
</feature>
<feature type="domain" description="PASTA" evidence="2">
    <location>
        <begin position="305"/>
        <end position="370"/>
    </location>
</feature>
<dbReference type="CDD" id="cd06577">
    <property type="entry name" value="PASTA_pknB"/>
    <property type="match status" value="2"/>
</dbReference>
<dbReference type="Gene3D" id="3.30.10.20">
    <property type="match status" value="2"/>
</dbReference>
<proteinExistence type="predicted"/>
<evidence type="ECO:0000313" key="4">
    <source>
        <dbReference type="Proteomes" id="UP001596263"/>
    </source>
</evidence>
<dbReference type="Pfam" id="PF20568">
    <property type="entry name" value="DUF6777"/>
    <property type="match status" value="1"/>
</dbReference>
<dbReference type="RefSeq" id="WP_380852033.1">
    <property type="nucleotide sequence ID" value="NZ_JBHSKM010000007.1"/>
</dbReference>
<evidence type="ECO:0000256" key="1">
    <source>
        <dbReference type="SAM" id="MobiDB-lite"/>
    </source>
</evidence>
<sequence>MTGLACAARVAAAEAVGYVAENAFFTGALGDGLNLGHNLSDKGGSRKGSERGLYGGSTKVDVCDPDLLLDFLLEAGNSRKKAAWAKALGIGAKDKNVRKFVRSLTEVVLANDTLVANHGYKKGKADRYDAVLEAGTAVLVDVFGVPRVKCNCGNPLAVSESEPGDVKVEFKGKGRGNKEWKVKKDQVVRVEKAERPQESLAVVDVDDTAEEIEIDLPEEPELTSGGDGENGASPDTESVEIPQTRGLSVAEATGSLEALGLVVETRTVDDPDVAAGSVAGTEPEGGGSATVGSTVTLLIAAEPTAPSTVTVPDVVGRSQAEAEQEVTAAGLVPEVSTEPASPEQVGQVVRQVPAGGDVAPGSTVTLVVGEESVGDELIGGTDPTSDGGA</sequence>
<dbReference type="EMBL" id="JBHSKM010000007">
    <property type="protein sequence ID" value="MFC5214887.1"/>
    <property type="molecule type" value="Genomic_DNA"/>
</dbReference>
<dbReference type="PROSITE" id="PS51178">
    <property type="entry name" value="PASTA"/>
    <property type="match status" value="2"/>
</dbReference>
<feature type="domain" description="PASTA" evidence="2">
    <location>
        <begin position="235"/>
        <end position="301"/>
    </location>
</feature>
<dbReference type="SMART" id="SM00740">
    <property type="entry name" value="PASTA"/>
    <property type="match status" value="2"/>
</dbReference>
<dbReference type="Pfam" id="PF03793">
    <property type="entry name" value="PASTA"/>
    <property type="match status" value="2"/>
</dbReference>
<reference evidence="4" key="1">
    <citation type="journal article" date="2019" name="Int. J. Syst. Evol. Microbiol.">
        <title>The Global Catalogue of Microorganisms (GCM) 10K type strain sequencing project: providing services to taxonomists for standard genome sequencing and annotation.</title>
        <authorList>
            <consortium name="The Broad Institute Genomics Platform"/>
            <consortium name="The Broad Institute Genome Sequencing Center for Infectious Disease"/>
            <person name="Wu L."/>
            <person name="Ma J."/>
        </authorList>
    </citation>
    <scope>NUCLEOTIDE SEQUENCE [LARGE SCALE GENOMIC DNA]</scope>
    <source>
        <strain evidence="4">KCTC 42586</strain>
    </source>
</reference>
<dbReference type="Proteomes" id="UP001596263">
    <property type="component" value="Unassembled WGS sequence"/>
</dbReference>
<dbReference type="InterPro" id="IPR046704">
    <property type="entry name" value="DUF6777"/>
</dbReference>
<comment type="caution">
    <text evidence="3">The sequence shown here is derived from an EMBL/GenBank/DDBJ whole genome shotgun (WGS) entry which is preliminary data.</text>
</comment>
<keyword evidence="4" id="KW-1185">Reference proteome</keyword>
<evidence type="ECO:0000313" key="3">
    <source>
        <dbReference type="EMBL" id="MFC5214887.1"/>
    </source>
</evidence>
<gene>
    <name evidence="3" type="ORF">ACFPQ9_13710</name>
</gene>
<accession>A0ABW0CIK8</accession>
<organism evidence="3 4">
    <name type="scientific">Streptomyces coerulescens</name>
    <dbReference type="NCBI Taxonomy" id="29304"/>
    <lineage>
        <taxon>Bacteria</taxon>
        <taxon>Bacillati</taxon>
        <taxon>Actinomycetota</taxon>
        <taxon>Actinomycetes</taxon>
        <taxon>Kitasatosporales</taxon>
        <taxon>Streptomycetaceae</taxon>
        <taxon>Streptomyces</taxon>
    </lineage>
</organism>